<name>A0A310SV69_9HYME</name>
<proteinExistence type="predicted"/>
<feature type="compositionally biased region" description="Polar residues" evidence="1">
    <location>
        <begin position="37"/>
        <end position="46"/>
    </location>
</feature>
<keyword evidence="2" id="KW-0472">Membrane</keyword>
<evidence type="ECO:0000313" key="3">
    <source>
        <dbReference type="EMBL" id="OAD62719.1"/>
    </source>
</evidence>
<feature type="compositionally biased region" description="Low complexity" evidence="1">
    <location>
        <begin position="137"/>
        <end position="150"/>
    </location>
</feature>
<sequence length="174" mass="18265">MEVGQRRVGKTENQVQGRTAAPCPEHTDSPGGLDRPATTSLPSEESGSLRDRTELATAIHAPREKQGTQEWKLRTAMNISHLVAAAAAAAAAAVALRSLFVEQASATDWMCLPPGDSALGYWVLFSGCLLPLRPAAPTTTTRPTPGSLSLDPDAVDAANRGTPDMRDAPLPALT</sequence>
<protein>
    <submittedName>
        <fullName evidence="3">Uncharacterized protein</fullName>
    </submittedName>
</protein>
<dbReference type="EMBL" id="KQ759821">
    <property type="protein sequence ID" value="OAD62719.1"/>
    <property type="molecule type" value="Genomic_DNA"/>
</dbReference>
<gene>
    <name evidence="3" type="ORF">WN48_06918</name>
</gene>
<accession>A0A310SV69</accession>
<organism evidence="3 4">
    <name type="scientific">Eufriesea mexicana</name>
    <dbReference type="NCBI Taxonomy" id="516756"/>
    <lineage>
        <taxon>Eukaryota</taxon>
        <taxon>Metazoa</taxon>
        <taxon>Ecdysozoa</taxon>
        <taxon>Arthropoda</taxon>
        <taxon>Hexapoda</taxon>
        <taxon>Insecta</taxon>
        <taxon>Pterygota</taxon>
        <taxon>Neoptera</taxon>
        <taxon>Endopterygota</taxon>
        <taxon>Hymenoptera</taxon>
        <taxon>Apocrita</taxon>
        <taxon>Aculeata</taxon>
        <taxon>Apoidea</taxon>
        <taxon>Anthophila</taxon>
        <taxon>Apidae</taxon>
        <taxon>Eufriesea</taxon>
    </lineage>
</organism>
<feature type="transmembrane region" description="Helical" evidence="2">
    <location>
        <begin position="79"/>
        <end position="99"/>
    </location>
</feature>
<dbReference type="Proteomes" id="UP000250275">
    <property type="component" value="Unassembled WGS sequence"/>
</dbReference>
<feature type="region of interest" description="Disordered" evidence="1">
    <location>
        <begin position="137"/>
        <end position="174"/>
    </location>
</feature>
<evidence type="ECO:0000256" key="2">
    <source>
        <dbReference type="SAM" id="Phobius"/>
    </source>
</evidence>
<evidence type="ECO:0000256" key="1">
    <source>
        <dbReference type="SAM" id="MobiDB-lite"/>
    </source>
</evidence>
<keyword evidence="4" id="KW-1185">Reference proteome</keyword>
<dbReference type="AlphaFoldDB" id="A0A310SV69"/>
<reference evidence="3 4" key="1">
    <citation type="submission" date="2015-07" db="EMBL/GenBank/DDBJ databases">
        <title>The genome of Eufriesea mexicana.</title>
        <authorList>
            <person name="Pan H."/>
            <person name="Kapheim K."/>
        </authorList>
    </citation>
    <scope>NUCLEOTIDE SEQUENCE [LARGE SCALE GENOMIC DNA]</scope>
    <source>
        <strain evidence="3">0111107269</strain>
        <tissue evidence="3">Whole body</tissue>
    </source>
</reference>
<keyword evidence="2" id="KW-0812">Transmembrane</keyword>
<keyword evidence="2" id="KW-1133">Transmembrane helix</keyword>
<evidence type="ECO:0000313" key="4">
    <source>
        <dbReference type="Proteomes" id="UP000250275"/>
    </source>
</evidence>
<feature type="region of interest" description="Disordered" evidence="1">
    <location>
        <begin position="1"/>
        <end position="69"/>
    </location>
</feature>